<evidence type="ECO:0000256" key="7">
    <source>
        <dbReference type="ARBA" id="ARBA00023136"/>
    </source>
</evidence>
<evidence type="ECO:0000256" key="9">
    <source>
        <dbReference type="RuleBase" id="RU000473"/>
    </source>
</evidence>
<dbReference type="AlphaFoldDB" id="A0A0M3ULZ7"/>
<comment type="similarity">
    <text evidence="2 8">Belongs to the complex I subunit 1 family.</text>
</comment>
<evidence type="ECO:0000256" key="3">
    <source>
        <dbReference type="ARBA" id="ARBA00021009"/>
    </source>
</evidence>
<evidence type="ECO:0000256" key="5">
    <source>
        <dbReference type="ARBA" id="ARBA00022692"/>
    </source>
</evidence>
<accession>A0A0M3ULZ7</accession>
<keyword evidence="5 8" id="KW-0812">Transmembrane</keyword>
<dbReference type="EC" id="7.1.1.2" evidence="9"/>
<dbReference type="Pfam" id="PF00146">
    <property type="entry name" value="NADHdh"/>
    <property type="match status" value="1"/>
</dbReference>
<sequence length="299" mass="34452">MLLWTVQLIMILLFALISIAFITLLERTYMGISQRRRGPNKISMWGLLQPVLDGIKLMMKSTMKPYHLNFMLFSFIPAISLMLFILFWSVLPYTHTLMNFSLGGLFMIVLLGMMGFNIIITGWAANNKFALFGSLRSMTQSISYEIALSLIILSVFCMKTSLNPYLTQEGFHFMEIMFSSLIMLPVILMILSECGRTPFDLLEAESELVSGYNVEYSSIEFAFLFMAEYGMIIILSMMFSVLLTPLLTSLLTLLTITSILFLRYTLPRLRYDFLMRLMWKSLLPLTILLWMIMFNTSIS</sequence>
<reference evidence="10" key="1">
    <citation type="journal article" date="2015" name="PLoS Negl. Trop. Dis.">
        <title>Mitochondrial Genome Analyses Suggest Multiple Trichuris Species in Humans, Baboons, and Pigs from Different Geographical Regions.</title>
        <authorList>
            <person name="Hawash M.B."/>
            <person name="Andersen L.O."/>
            <person name="Gasser R.B."/>
            <person name="Stensvold C.R."/>
            <person name="Nejsum P."/>
        </authorList>
    </citation>
    <scope>NUCLEOTIDE SEQUENCE</scope>
</reference>
<evidence type="ECO:0000256" key="4">
    <source>
        <dbReference type="ARBA" id="ARBA00022448"/>
    </source>
</evidence>
<dbReference type="GO" id="GO:0009060">
    <property type="term" value="P:aerobic respiration"/>
    <property type="evidence" value="ECO:0007669"/>
    <property type="project" value="TreeGrafter"/>
</dbReference>
<evidence type="ECO:0000256" key="6">
    <source>
        <dbReference type="ARBA" id="ARBA00022989"/>
    </source>
</evidence>
<dbReference type="InterPro" id="IPR001694">
    <property type="entry name" value="NADH_UbQ_OxRdtase_su1/FPO"/>
</dbReference>
<protein>
    <recommendedName>
        <fullName evidence="3 9">NADH-ubiquinone oxidoreductase chain 1</fullName>
        <ecNumber evidence="9">7.1.1.2</ecNumber>
    </recommendedName>
</protein>
<dbReference type="PANTHER" id="PTHR11432:SF3">
    <property type="entry name" value="NADH-UBIQUINONE OXIDOREDUCTASE CHAIN 1"/>
    <property type="match status" value="1"/>
</dbReference>
<keyword evidence="7" id="KW-0472">Membrane</keyword>
<name>A0A0M3ULZ7_9BILA</name>
<keyword evidence="9" id="KW-0830">Ubiquinone</keyword>
<geneLocation type="mitochondrion" evidence="10"/>
<organism evidence="10">
    <name type="scientific">Trichuris suis</name>
    <name type="common">pig whipworm</name>
    <dbReference type="NCBI Taxonomy" id="68888"/>
    <lineage>
        <taxon>Eukaryota</taxon>
        <taxon>Metazoa</taxon>
        <taxon>Ecdysozoa</taxon>
        <taxon>Nematoda</taxon>
        <taxon>Enoplea</taxon>
        <taxon>Dorylaimia</taxon>
        <taxon>Trichinellida</taxon>
        <taxon>Trichuridae</taxon>
        <taxon>Trichuris</taxon>
    </lineage>
</organism>
<reference evidence="10" key="2">
    <citation type="submission" date="2015-08" db="EMBL/GenBank/DDBJ databases">
        <authorList>
            <person name="Babu N.S."/>
            <person name="Beckwith C.J."/>
            <person name="Beseler K.G."/>
            <person name="Brison A."/>
            <person name="Carone J.V."/>
            <person name="Caskin T.P."/>
            <person name="Diamond M."/>
            <person name="Durham M.E."/>
            <person name="Foxe J.M."/>
            <person name="Go M."/>
            <person name="Henderson B.A."/>
            <person name="Jones I.B."/>
            <person name="McGettigan J.A."/>
            <person name="Micheletti S.J."/>
            <person name="Nasrallah M.E."/>
            <person name="Ortiz D."/>
            <person name="Piller C.R."/>
            <person name="Privatt S.R."/>
            <person name="Schneider S.L."/>
            <person name="Sharp S."/>
            <person name="Smith T.C."/>
            <person name="Stanton J.D."/>
            <person name="Ullery H.E."/>
            <person name="Wilson R.J."/>
            <person name="Serrano M.G."/>
            <person name="Buck G."/>
            <person name="Lee V."/>
            <person name="Wang Y."/>
            <person name="Carvalho R."/>
            <person name="Voegtly L."/>
            <person name="Shi R."/>
            <person name="Duckworth R."/>
            <person name="Johnson A."/>
            <person name="Loviza R."/>
            <person name="Walstead R."/>
            <person name="Shah Z."/>
            <person name="Kiflezghi M."/>
            <person name="Wade K."/>
            <person name="Ball S.L."/>
            <person name="Bradley K.W."/>
            <person name="Asai D.J."/>
            <person name="Bowman C.A."/>
            <person name="Russell D.A."/>
            <person name="Pope W.H."/>
            <person name="Jacobs-Sera D."/>
            <person name="Hendrix R.W."/>
            <person name="Hatfull G.F."/>
        </authorList>
    </citation>
    <scope>NUCLEOTIDE SEQUENCE</scope>
</reference>
<dbReference type="GO" id="GO:0003954">
    <property type="term" value="F:NADH dehydrogenase activity"/>
    <property type="evidence" value="ECO:0007669"/>
    <property type="project" value="TreeGrafter"/>
</dbReference>
<evidence type="ECO:0000313" key="10">
    <source>
        <dbReference type="EMBL" id="ALF03909.1"/>
    </source>
</evidence>
<comment type="subcellular location">
    <subcellularLocation>
        <location evidence="1">Membrane</location>
        <topology evidence="1">Multi-pass membrane protein</topology>
    </subcellularLocation>
    <subcellularLocation>
        <location evidence="8">Mitochondrion inner membrane</location>
        <topology evidence="8">Multi-pass membrane protein</topology>
    </subcellularLocation>
</comment>
<evidence type="ECO:0000256" key="1">
    <source>
        <dbReference type="ARBA" id="ARBA00004141"/>
    </source>
</evidence>
<keyword evidence="9 10" id="KW-0496">Mitochondrion</keyword>
<proteinExistence type="inferred from homology"/>
<dbReference type="EMBL" id="KT449823">
    <property type="protein sequence ID" value="ALF03909.1"/>
    <property type="molecule type" value="Genomic_DNA"/>
</dbReference>
<gene>
    <name evidence="10" type="primary">ND1</name>
</gene>
<dbReference type="GO" id="GO:0008137">
    <property type="term" value="F:NADH dehydrogenase (ubiquinone) activity"/>
    <property type="evidence" value="ECO:0007669"/>
    <property type="project" value="UniProtKB-EC"/>
</dbReference>
<dbReference type="PANTHER" id="PTHR11432">
    <property type="entry name" value="NADH DEHYDROGENASE SUBUNIT 1"/>
    <property type="match status" value="1"/>
</dbReference>
<keyword evidence="6" id="KW-1133">Transmembrane helix</keyword>
<evidence type="ECO:0000256" key="8">
    <source>
        <dbReference type="RuleBase" id="RU000471"/>
    </source>
</evidence>
<keyword evidence="8" id="KW-0520">NAD</keyword>
<evidence type="ECO:0000256" key="2">
    <source>
        <dbReference type="ARBA" id="ARBA00010535"/>
    </source>
</evidence>
<keyword evidence="4" id="KW-0813">Transport</keyword>
<dbReference type="GO" id="GO:0005743">
    <property type="term" value="C:mitochondrial inner membrane"/>
    <property type="evidence" value="ECO:0007669"/>
    <property type="project" value="UniProtKB-SubCell"/>
</dbReference>
<comment type="catalytic activity">
    <reaction evidence="9">
        <text>a ubiquinone + NADH + 5 H(+)(in) = a ubiquinol + NAD(+) + 4 H(+)(out)</text>
        <dbReference type="Rhea" id="RHEA:29091"/>
        <dbReference type="Rhea" id="RHEA-COMP:9565"/>
        <dbReference type="Rhea" id="RHEA-COMP:9566"/>
        <dbReference type="ChEBI" id="CHEBI:15378"/>
        <dbReference type="ChEBI" id="CHEBI:16389"/>
        <dbReference type="ChEBI" id="CHEBI:17976"/>
        <dbReference type="ChEBI" id="CHEBI:57540"/>
        <dbReference type="ChEBI" id="CHEBI:57945"/>
        <dbReference type="EC" id="7.1.1.2"/>
    </reaction>
</comment>